<comment type="caution">
    <text evidence="1">The sequence shown here is derived from an EMBL/GenBank/DDBJ whole genome shotgun (WGS) entry which is preliminary data.</text>
</comment>
<dbReference type="EMBL" id="QXVO01000013">
    <property type="protein sequence ID" value="RIO46093.1"/>
    <property type="molecule type" value="Genomic_DNA"/>
</dbReference>
<dbReference type="RefSeq" id="WP_039643880.1">
    <property type="nucleotide sequence ID" value="NZ_CP008747.1"/>
</dbReference>
<proteinExistence type="predicted"/>
<evidence type="ECO:0000313" key="2">
    <source>
        <dbReference type="Proteomes" id="UP000285625"/>
    </source>
</evidence>
<organism evidence="1 2">
    <name type="scientific">Staphylococcus hyicus</name>
    <dbReference type="NCBI Taxonomy" id="1284"/>
    <lineage>
        <taxon>Bacteria</taxon>
        <taxon>Bacillati</taxon>
        <taxon>Bacillota</taxon>
        <taxon>Bacilli</taxon>
        <taxon>Bacillales</taxon>
        <taxon>Staphylococcaceae</taxon>
        <taxon>Staphylococcus</taxon>
    </lineage>
</organism>
<dbReference type="GeneID" id="41072161"/>
<dbReference type="HOGENOM" id="CLU_2496380_0_0_9"/>
<sequence length="90" mass="10440">MLLTELQLQTTRHELHAHFEDATLSLEALATQLETSPKEARDILNMNMSHMNETLFYKRLQSLIELLNNNITQNGGTPKPYTYIHQIKMT</sequence>
<dbReference type="Proteomes" id="UP000285625">
    <property type="component" value="Unassembled WGS sequence"/>
</dbReference>
<dbReference type="KEGG" id="shu:SHYC_01600"/>
<dbReference type="STRING" id="1284.SHYC_01600"/>
<dbReference type="Pfam" id="PF10078">
    <property type="entry name" value="DUF2316"/>
    <property type="match status" value="1"/>
</dbReference>
<name>A0A0A8HLW5_STAHY</name>
<dbReference type="InterPro" id="IPR018757">
    <property type="entry name" value="DUF2316"/>
</dbReference>
<accession>A0A0A8HLW5</accession>
<dbReference type="AlphaFoldDB" id="A0A0A8HLW5"/>
<gene>
    <name evidence="1" type="ORF">BUZ57_05640</name>
</gene>
<evidence type="ECO:0000313" key="1">
    <source>
        <dbReference type="EMBL" id="RIO46093.1"/>
    </source>
</evidence>
<protein>
    <submittedName>
        <fullName evidence="1">DUF2316 family protein</fullName>
    </submittedName>
</protein>
<reference evidence="1 2" key="1">
    <citation type="journal article" date="2016" name="Front. Microbiol.">
        <title>Comprehensive Phylogenetic Analysis of Bovine Non-aureus Staphylococci Species Based on Whole-Genome Sequencing.</title>
        <authorList>
            <person name="Naushad S."/>
            <person name="Barkema H.W."/>
            <person name="Luby C."/>
            <person name="Condas L.A."/>
            <person name="Nobrega D.B."/>
            <person name="Carson D.A."/>
            <person name="De Buck J."/>
        </authorList>
    </citation>
    <scope>NUCLEOTIDE SEQUENCE [LARGE SCALE GENOMIC DNA]</scope>
    <source>
        <strain evidence="1 2">SNUC 5959</strain>
    </source>
</reference>